<dbReference type="EMBL" id="FLUL01000001">
    <property type="protein sequence ID" value="SBW04412.1"/>
    <property type="molecule type" value="Genomic_DNA"/>
</dbReference>
<dbReference type="InterPro" id="IPR005181">
    <property type="entry name" value="SASA"/>
</dbReference>
<dbReference type="AlphaFoldDB" id="A0A212JYI8"/>
<dbReference type="InterPro" id="IPR008979">
    <property type="entry name" value="Galactose-bd-like_sf"/>
</dbReference>
<protein>
    <recommendedName>
        <fullName evidence="3">Sialate O-acetylesterase domain-containing protein</fullName>
    </recommendedName>
</protein>
<dbReference type="GO" id="GO:0005975">
    <property type="term" value="P:carbohydrate metabolic process"/>
    <property type="evidence" value="ECO:0007669"/>
    <property type="project" value="TreeGrafter"/>
</dbReference>
<sequence length="650" mass="73556">MTKRTLLLPFFCLLCFASALHAEVKLANIFSNNMVLQRDKPIKIWGWADKNEAVEVHFLNQIKKVKADKTGAWIATLNPVSHGGPYTMEVKGKKNSITLNDILIGEVWLCSGQSNMEMAVHGWGSVYNYEQEIKDANYPQIRAFNVVKDISMKPKDNLSGTWQVCSPQTVSEFSAVAYFFARKLNKELNIPVGIINSSWGGTDIETWTSSDAFNSLPEKFRERYKDFKVDNFDEFAKTNEEHKAKYLDALNNDPGISEKWYESSFNTSSWNKMQLPQMWENVIGNVDGIVWFKYNISLPKESEGKAATIDLSVIDDNDIVWINGIKIGETEGYAVKRSYKIPENVLKSGNNTIVVKITDNGGGGGIYGKAEQMYLQVQGKQYPLAGEWQYKEAVTNKMYKFIDISPNMYYSLLYNGMINPITGLAIKGAIWYQGENNASQAYNYRTLFPTMINNWRTKWGYEFPFYWVQLASYTAKDDKPVNSEWAELREAQTMTLSLPQTGEAVITDIGDADDIHPRNKQDVGLRLALIALNKDYGKKDIVYSGPTFKEMNIEGNKAVISYNNTGKGLCVKNKYGYVEGFAIAGADQKFEWAKAYIDGDKVVVYSEKIANPVAVRYSWANNPDVNLFNQEGLPAAPFRTDNWKGITQHD</sequence>
<keyword evidence="2" id="KW-0732">Signal</keyword>
<dbReference type="SUPFAM" id="SSF52266">
    <property type="entry name" value="SGNH hydrolase"/>
    <property type="match status" value="1"/>
</dbReference>
<dbReference type="GO" id="GO:0001681">
    <property type="term" value="F:sialate O-acetylesterase activity"/>
    <property type="evidence" value="ECO:0007669"/>
    <property type="project" value="InterPro"/>
</dbReference>
<dbReference type="PANTHER" id="PTHR22901">
    <property type="entry name" value="SIALATE O-ACETYLESTERASE"/>
    <property type="match status" value="1"/>
</dbReference>
<dbReference type="InterPro" id="IPR039329">
    <property type="entry name" value="SIAE"/>
</dbReference>
<dbReference type="PANTHER" id="PTHR22901:SF0">
    <property type="entry name" value="SIALATE O-ACETYLESTERASE"/>
    <property type="match status" value="1"/>
</dbReference>
<evidence type="ECO:0000256" key="2">
    <source>
        <dbReference type="SAM" id="SignalP"/>
    </source>
</evidence>
<evidence type="ECO:0000259" key="3">
    <source>
        <dbReference type="Pfam" id="PF03629"/>
    </source>
</evidence>
<gene>
    <name evidence="4" type="ORF">KL86DYS2_12607</name>
</gene>
<accession>A0A212JYI8</accession>
<feature type="signal peptide" evidence="2">
    <location>
        <begin position="1"/>
        <end position="22"/>
    </location>
</feature>
<reference evidence="4" key="1">
    <citation type="submission" date="2016-04" db="EMBL/GenBank/DDBJ databases">
        <authorList>
            <person name="Evans L.H."/>
            <person name="Alamgir A."/>
            <person name="Owens N."/>
            <person name="Weber N.D."/>
            <person name="Virtaneva K."/>
            <person name="Barbian K."/>
            <person name="Babar A."/>
            <person name="Rosenke K."/>
        </authorList>
    </citation>
    <scope>NUCLEOTIDE SEQUENCE</scope>
    <source>
        <strain evidence="4">86-2</strain>
    </source>
</reference>
<evidence type="ECO:0000313" key="4">
    <source>
        <dbReference type="EMBL" id="SBW04412.1"/>
    </source>
</evidence>
<feature type="domain" description="Sialate O-acetylesterase" evidence="3">
    <location>
        <begin position="413"/>
        <end position="518"/>
    </location>
</feature>
<keyword evidence="1" id="KW-0378">Hydrolase</keyword>
<feature type="domain" description="Sialate O-acetylesterase" evidence="3">
    <location>
        <begin position="106"/>
        <end position="224"/>
    </location>
</feature>
<proteinExistence type="predicted"/>
<feature type="chain" id="PRO_5012194347" description="Sialate O-acetylesterase domain-containing protein" evidence="2">
    <location>
        <begin position="23"/>
        <end position="650"/>
    </location>
</feature>
<dbReference type="RefSeq" id="WP_296950431.1">
    <property type="nucleotide sequence ID" value="NZ_LT599021.1"/>
</dbReference>
<dbReference type="Gene3D" id="3.40.50.1110">
    <property type="entry name" value="SGNH hydrolase"/>
    <property type="match status" value="2"/>
</dbReference>
<evidence type="ECO:0000256" key="1">
    <source>
        <dbReference type="ARBA" id="ARBA00022801"/>
    </source>
</evidence>
<name>A0A212JYI8_9BACT</name>
<dbReference type="Pfam" id="PF03629">
    <property type="entry name" value="SASA"/>
    <property type="match status" value="2"/>
</dbReference>
<organism evidence="4">
    <name type="scientific">uncultured Dysgonomonas sp</name>
    <dbReference type="NCBI Taxonomy" id="206096"/>
    <lineage>
        <taxon>Bacteria</taxon>
        <taxon>Pseudomonadati</taxon>
        <taxon>Bacteroidota</taxon>
        <taxon>Bacteroidia</taxon>
        <taxon>Bacteroidales</taxon>
        <taxon>Dysgonomonadaceae</taxon>
        <taxon>Dysgonomonas</taxon>
        <taxon>environmental samples</taxon>
    </lineage>
</organism>
<dbReference type="SUPFAM" id="SSF49785">
    <property type="entry name" value="Galactose-binding domain-like"/>
    <property type="match status" value="1"/>
</dbReference>
<dbReference type="InterPro" id="IPR036514">
    <property type="entry name" value="SGNH_hydro_sf"/>
</dbReference>